<comment type="caution">
    <text evidence="2">The sequence shown here is derived from an EMBL/GenBank/DDBJ whole genome shotgun (WGS) entry which is preliminary data.</text>
</comment>
<dbReference type="RefSeq" id="WP_212493140.1">
    <property type="nucleotide sequence ID" value="NZ_JAFCJH010000015.1"/>
</dbReference>
<gene>
    <name evidence="2" type="ORF">JQ615_17030</name>
</gene>
<reference evidence="3" key="1">
    <citation type="journal article" date="2021" name="ISME J.">
        <title>Evolutionary origin and ecological implication of a unique nif island in free-living Bradyrhizobium lineages.</title>
        <authorList>
            <person name="Tao J."/>
        </authorList>
    </citation>
    <scope>NUCLEOTIDE SEQUENCE [LARGE SCALE GENOMIC DNA]</scope>
    <source>
        <strain evidence="3">SZCCT0434</strain>
    </source>
</reference>
<accession>A0ABS5FJY2</accession>
<feature type="compositionally biased region" description="Polar residues" evidence="1">
    <location>
        <begin position="125"/>
        <end position="136"/>
    </location>
</feature>
<dbReference type="EMBL" id="JAFCJH010000015">
    <property type="protein sequence ID" value="MBR0797098.1"/>
    <property type="molecule type" value="Genomic_DNA"/>
</dbReference>
<evidence type="ECO:0000313" key="2">
    <source>
        <dbReference type="EMBL" id="MBR0797098.1"/>
    </source>
</evidence>
<protein>
    <submittedName>
        <fullName evidence="2">Uncharacterized protein</fullName>
    </submittedName>
</protein>
<dbReference type="Proteomes" id="UP001315278">
    <property type="component" value="Unassembled WGS sequence"/>
</dbReference>
<evidence type="ECO:0000256" key="1">
    <source>
        <dbReference type="SAM" id="MobiDB-lite"/>
    </source>
</evidence>
<sequence>MQDREPSSADSIWLTDAAHGRLPEQPTDLWDLSNANHDAALLLREPFADRIGTALLAATALAATFVLGWAGGANWHEFVPTSTPAPVAQKEAPAPSHVAETRPSGKSEATRRIASSGDPGVTGSIPRTTANPTSNPRPLALGAAPTTLNAQAAALAPRQPLSASPETRPSTIPGWSVVEVRDGTAVLEGPEGVRMAARGDVVPGLGRVDSIVRWGNRWIVATASGLIATP</sequence>
<feature type="compositionally biased region" description="Basic and acidic residues" evidence="1">
    <location>
        <begin position="99"/>
        <end position="111"/>
    </location>
</feature>
<keyword evidence="3" id="KW-1185">Reference proteome</keyword>
<feature type="region of interest" description="Disordered" evidence="1">
    <location>
        <begin position="84"/>
        <end position="142"/>
    </location>
</feature>
<proteinExistence type="predicted"/>
<evidence type="ECO:0000313" key="3">
    <source>
        <dbReference type="Proteomes" id="UP001315278"/>
    </source>
</evidence>
<organism evidence="2 3">
    <name type="scientific">Bradyrhizobium jicamae</name>
    <dbReference type="NCBI Taxonomy" id="280332"/>
    <lineage>
        <taxon>Bacteria</taxon>
        <taxon>Pseudomonadati</taxon>
        <taxon>Pseudomonadota</taxon>
        <taxon>Alphaproteobacteria</taxon>
        <taxon>Hyphomicrobiales</taxon>
        <taxon>Nitrobacteraceae</taxon>
        <taxon>Bradyrhizobium</taxon>
    </lineage>
</organism>
<name>A0ABS5FJY2_9BRAD</name>